<organismHost>
    <name type="scientific">Pseudomonas chlororaphis</name>
    <dbReference type="NCBI Taxonomy" id="587753"/>
</organismHost>
<gene>
    <name evidence="1" type="ORF">201phi2-1p026</name>
</gene>
<protein>
    <submittedName>
        <fullName evidence="1">Uncharacterized protein</fullName>
    </submittedName>
</protein>
<dbReference type="Proteomes" id="UP000002421">
    <property type="component" value="Segment"/>
</dbReference>
<evidence type="ECO:0000313" key="2">
    <source>
        <dbReference type="Proteomes" id="UP000002421"/>
    </source>
</evidence>
<name>B3FK02_BP201</name>
<sequence length="90" mass="9837">MLPSVNDVLKANGNPIVTGAIYRISNALVGIVIPDDDIPSFSLIVELGAERPLSYGERVRIKVALNEKGWDATFKLDTLQNEVAVVFIKQ</sequence>
<dbReference type="EMBL" id="EU197055">
    <property type="protein sequence ID" value="ABY62860.1"/>
    <property type="molecule type" value="Genomic_DNA"/>
</dbReference>
<evidence type="ECO:0000313" key="1">
    <source>
        <dbReference type="EMBL" id="ABY62860.1"/>
    </source>
</evidence>
<proteinExistence type="predicted"/>
<dbReference type="RefSeq" id="YP_001956752.1">
    <property type="nucleotide sequence ID" value="NC_010821.1"/>
</dbReference>
<dbReference type="KEGG" id="vg:6372380"/>
<accession>B3FK02</accession>
<keyword evidence="2" id="KW-1185">Reference proteome</keyword>
<organism evidence="1 2">
    <name type="scientific">Pseudomonas phage 201phi2-1</name>
    <name type="common">Pseudomonas chlororaphis phage 201phi2-1</name>
    <dbReference type="NCBI Taxonomy" id="198110"/>
    <lineage>
        <taxon>Viruses</taxon>
        <taxon>Duplodnaviria</taxon>
        <taxon>Heunggongvirae</taxon>
        <taxon>Uroviricota</taxon>
        <taxon>Caudoviricetes</taxon>
        <taxon>Chimalliviridae</taxon>
        <taxon>Serwervirus</taxon>
        <taxon>Serwervirus 201phi21</taxon>
    </lineage>
</organism>
<reference evidence="1 2" key="1">
    <citation type="journal article" date="2008" name="Virology">
        <title>Characterization of Pseudomonas chlororaphis myovirus 201varphi2-1 via genomic sequencing, mass spectrometry, and electron microscopy.</title>
        <authorList>
            <person name="Thomas J.A."/>
            <person name="Rolando M.R."/>
            <person name="Carroll C.A."/>
            <person name="Shen P.S."/>
            <person name="Belnap D.M."/>
            <person name="Weintraub S.T."/>
            <person name="Serwer P."/>
            <person name="Hardies S.C."/>
        </authorList>
    </citation>
    <scope>NUCLEOTIDE SEQUENCE</scope>
</reference>